<dbReference type="AlphaFoldDB" id="A0A382B3F3"/>
<reference evidence="1" key="1">
    <citation type="submission" date="2018-05" db="EMBL/GenBank/DDBJ databases">
        <authorList>
            <person name="Lanie J.A."/>
            <person name="Ng W.-L."/>
            <person name="Kazmierczak K.M."/>
            <person name="Andrzejewski T.M."/>
            <person name="Davidsen T.M."/>
            <person name="Wayne K.J."/>
            <person name="Tettelin H."/>
            <person name="Glass J.I."/>
            <person name="Rusch D."/>
            <person name="Podicherti R."/>
            <person name="Tsui H.-C.T."/>
            <person name="Winkler M.E."/>
        </authorList>
    </citation>
    <scope>NUCLEOTIDE SEQUENCE</scope>
</reference>
<proteinExistence type="predicted"/>
<name>A0A382B3F3_9ZZZZ</name>
<sequence>MKHILIAIAAVLLVGCASTKSLNFSTISIGMNK</sequence>
<accession>A0A382B3F3</accession>
<protein>
    <recommendedName>
        <fullName evidence="2">Lipoprotein</fullName>
    </recommendedName>
</protein>
<dbReference type="PROSITE" id="PS51257">
    <property type="entry name" value="PROKAR_LIPOPROTEIN"/>
    <property type="match status" value="1"/>
</dbReference>
<evidence type="ECO:0000313" key="1">
    <source>
        <dbReference type="EMBL" id="SVB08219.1"/>
    </source>
</evidence>
<gene>
    <name evidence="1" type="ORF">METZ01_LOCUS161073</name>
</gene>
<organism evidence="1">
    <name type="scientific">marine metagenome</name>
    <dbReference type="NCBI Taxonomy" id="408172"/>
    <lineage>
        <taxon>unclassified sequences</taxon>
        <taxon>metagenomes</taxon>
        <taxon>ecological metagenomes</taxon>
    </lineage>
</organism>
<evidence type="ECO:0008006" key="2">
    <source>
        <dbReference type="Google" id="ProtNLM"/>
    </source>
</evidence>
<dbReference type="EMBL" id="UINC01028001">
    <property type="protein sequence ID" value="SVB08219.1"/>
    <property type="molecule type" value="Genomic_DNA"/>
</dbReference>
<feature type="non-terminal residue" evidence="1">
    <location>
        <position position="33"/>
    </location>
</feature>